<protein>
    <submittedName>
        <fullName evidence="3">Uncharacterized protein</fullName>
    </submittedName>
</protein>
<keyword evidence="2" id="KW-0472">Membrane</keyword>
<reference evidence="3 4" key="1">
    <citation type="submission" date="2014-04" db="EMBL/GenBank/DDBJ databases">
        <authorList>
            <consortium name="DOE Joint Genome Institute"/>
            <person name="Kuo A."/>
            <person name="Tarkka M."/>
            <person name="Buscot F."/>
            <person name="Kohler A."/>
            <person name="Nagy L.G."/>
            <person name="Floudas D."/>
            <person name="Copeland A."/>
            <person name="Barry K.W."/>
            <person name="Cichocki N."/>
            <person name="Veneault-Fourrey C."/>
            <person name="LaButti K."/>
            <person name="Lindquist E.A."/>
            <person name="Lipzen A."/>
            <person name="Lundell T."/>
            <person name="Morin E."/>
            <person name="Murat C."/>
            <person name="Sun H."/>
            <person name="Tunlid A."/>
            <person name="Henrissat B."/>
            <person name="Grigoriev I.V."/>
            <person name="Hibbett D.S."/>
            <person name="Martin F."/>
            <person name="Nordberg H.P."/>
            <person name="Cantor M.N."/>
            <person name="Hua S.X."/>
        </authorList>
    </citation>
    <scope>NUCLEOTIDE SEQUENCE [LARGE SCALE GENOMIC DNA]</scope>
    <source>
        <strain evidence="3 4">F 1598</strain>
    </source>
</reference>
<dbReference type="EMBL" id="KN832976">
    <property type="protein sequence ID" value="KIM88982.1"/>
    <property type="molecule type" value="Genomic_DNA"/>
</dbReference>
<feature type="region of interest" description="Disordered" evidence="1">
    <location>
        <begin position="275"/>
        <end position="295"/>
    </location>
</feature>
<keyword evidence="2" id="KW-0812">Transmembrane</keyword>
<dbReference type="AlphaFoldDB" id="A0A0C3CGU7"/>
<feature type="transmembrane region" description="Helical" evidence="2">
    <location>
        <begin position="203"/>
        <end position="225"/>
    </location>
</feature>
<dbReference type="OrthoDB" id="2756128at2759"/>
<evidence type="ECO:0000256" key="1">
    <source>
        <dbReference type="SAM" id="MobiDB-lite"/>
    </source>
</evidence>
<feature type="region of interest" description="Disordered" evidence="1">
    <location>
        <begin position="60"/>
        <end position="114"/>
    </location>
</feature>
<organism evidence="3 4">
    <name type="scientific">Piloderma croceum (strain F 1598)</name>
    <dbReference type="NCBI Taxonomy" id="765440"/>
    <lineage>
        <taxon>Eukaryota</taxon>
        <taxon>Fungi</taxon>
        <taxon>Dikarya</taxon>
        <taxon>Basidiomycota</taxon>
        <taxon>Agaricomycotina</taxon>
        <taxon>Agaricomycetes</taxon>
        <taxon>Agaricomycetidae</taxon>
        <taxon>Atheliales</taxon>
        <taxon>Atheliaceae</taxon>
        <taxon>Piloderma</taxon>
    </lineage>
</organism>
<dbReference type="Proteomes" id="UP000054166">
    <property type="component" value="Unassembled WGS sequence"/>
</dbReference>
<feature type="compositionally biased region" description="Basic and acidic residues" evidence="1">
    <location>
        <begin position="394"/>
        <end position="403"/>
    </location>
</feature>
<proteinExistence type="predicted"/>
<evidence type="ECO:0000313" key="3">
    <source>
        <dbReference type="EMBL" id="KIM88982.1"/>
    </source>
</evidence>
<dbReference type="InParanoid" id="A0A0C3CGU7"/>
<gene>
    <name evidence="3" type="ORF">PILCRDRAFT_85407</name>
</gene>
<keyword evidence="4" id="KW-1185">Reference proteome</keyword>
<evidence type="ECO:0000313" key="4">
    <source>
        <dbReference type="Proteomes" id="UP000054166"/>
    </source>
</evidence>
<feature type="compositionally biased region" description="Low complexity" evidence="1">
    <location>
        <begin position="310"/>
        <end position="326"/>
    </location>
</feature>
<feature type="region of interest" description="Disordered" evidence="1">
    <location>
        <begin position="1"/>
        <end position="44"/>
    </location>
</feature>
<keyword evidence="2" id="KW-1133">Transmembrane helix</keyword>
<evidence type="ECO:0000256" key="2">
    <source>
        <dbReference type="SAM" id="Phobius"/>
    </source>
</evidence>
<dbReference type="HOGENOM" id="CLU_032937_0_0_1"/>
<sequence>MAKSAVDPVSPPTITARQDHRPLPVSTQRRRRRRPPAKVAAGPSSGVLSLLATISAASSADGSPVSAQPTPPPFLCPYIARDNSYDQGTAPLPDPVAETSASALSPPTPTSKIGRRSTIADKFVQGPDGMYRRVDRFTLYGSTVCPHCVEPTITPDDDAIQPSAVISSPSSPPPVVESPDQFAANMPNGWKAPTKVDNSRVTLILATSLVLSFAICVFMATFIIWRRKKRRRWEKDEELKLQKSHDTSEHQELVSKEARLMQKFWTRASTRWKANVRSSARRRRNRRAIAGARTPSTVSVHNIASAVSVSQSTSSSFSRRPLSVSAPEARSGEPSDRYATQNADDTISVLSSTDLEASSPPAYIYNRPPIQIASKVHEAYHIDNEPPDPFSDFTHNDGDDHHHPQYTAPTDDDPIPYDDSYHAGHVAIDDKSLLAQMAHLASAPPPNADEGGSSALVISAPDWDDEELERVIDDSLPHGQHSTSSFPQLFPAPPTKDKMAIPNFYEYPYSFEEDADSLEPSAPPFEQHAPSAPPLEDAEIVPSAPPLPEEPFTSAPDWVLEEDAEGDRQLPSFPTPVPVIGHLPSYRG</sequence>
<feature type="region of interest" description="Disordered" evidence="1">
    <location>
        <begin position="515"/>
        <end position="558"/>
    </location>
</feature>
<dbReference type="STRING" id="765440.A0A0C3CGU7"/>
<reference evidence="4" key="2">
    <citation type="submission" date="2015-01" db="EMBL/GenBank/DDBJ databases">
        <title>Evolutionary Origins and Diversification of the Mycorrhizal Mutualists.</title>
        <authorList>
            <consortium name="DOE Joint Genome Institute"/>
            <consortium name="Mycorrhizal Genomics Consortium"/>
            <person name="Kohler A."/>
            <person name="Kuo A."/>
            <person name="Nagy L.G."/>
            <person name="Floudas D."/>
            <person name="Copeland A."/>
            <person name="Barry K.W."/>
            <person name="Cichocki N."/>
            <person name="Veneault-Fourrey C."/>
            <person name="LaButti K."/>
            <person name="Lindquist E.A."/>
            <person name="Lipzen A."/>
            <person name="Lundell T."/>
            <person name="Morin E."/>
            <person name="Murat C."/>
            <person name="Riley R."/>
            <person name="Ohm R."/>
            <person name="Sun H."/>
            <person name="Tunlid A."/>
            <person name="Henrissat B."/>
            <person name="Grigoriev I.V."/>
            <person name="Hibbett D.S."/>
            <person name="Martin F."/>
        </authorList>
    </citation>
    <scope>NUCLEOTIDE SEQUENCE [LARGE SCALE GENOMIC DNA]</scope>
    <source>
        <strain evidence="4">F 1598</strain>
    </source>
</reference>
<accession>A0A0C3CGU7</accession>
<feature type="region of interest" description="Disordered" evidence="1">
    <location>
        <begin position="382"/>
        <end position="411"/>
    </location>
</feature>
<feature type="region of interest" description="Disordered" evidence="1">
    <location>
        <begin position="310"/>
        <end position="341"/>
    </location>
</feature>
<name>A0A0C3CGU7_PILCF</name>